<keyword evidence="2" id="KW-1185">Reference proteome</keyword>
<dbReference type="AlphaFoldDB" id="A0A3N1D3P4"/>
<proteinExistence type="predicted"/>
<sequence length="231" mass="25146">MIVNNDVPMRRTAIDRQITACKGAPLPDDDLLDGHLRSLLDEAASAISGIEFGEATNGQPAQITAERPGYSSTFDPAYVSATGEPRAFRTSALLHEILHASCDRAYVKPDIQELDFCNFHVVVPAPVTDQAIIAELKGQRETVTANIGKAGKALEADRGRLISDTTRAHLNARFTYALALPNVHYDTVLFELLVYLALQNAQASPTFQFLKKLSVEAADRRGDDSGRIQAI</sequence>
<evidence type="ECO:0000313" key="2">
    <source>
        <dbReference type="Proteomes" id="UP000272400"/>
    </source>
</evidence>
<name>A0A3N1D3P4_9ACTN</name>
<dbReference type="OrthoDB" id="4223004at2"/>
<accession>A0A3N1D3P4</accession>
<evidence type="ECO:0000313" key="1">
    <source>
        <dbReference type="EMBL" id="ROO88157.1"/>
    </source>
</evidence>
<organism evidence="1 2">
    <name type="scientific">Actinocorallia herbida</name>
    <dbReference type="NCBI Taxonomy" id="58109"/>
    <lineage>
        <taxon>Bacteria</taxon>
        <taxon>Bacillati</taxon>
        <taxon>Actinomycetota</taxon>
        <taxon>Actinomycetes</taxon>
        <taxon>Streptosporangiales</taxon>
        <taxon>Thermomonosporaceae</taxon>
        <taxon>Actinocorallia</taxon>
    </lineage>
</organism>
<gene>
    <name evidence="1" type="ORF">EDD29_5817</name>
</gene>
<dbReference type="RefSeq" id="WP_123667426.1">
    <property type="nucleotide sequence ID" value="NZ_RJKE01000001.1"/>
</dbReference>
<dbReference type="EMBL" id="RJKE01000001">
    <property type="protein sequence ID" value="ROO88157.1"/>
    <property type="molecule type" value="Genomic_DNA"/>
</dbReference>
<reference evidence="1 2" key="1">
    <citation type="submission" date="2018-11" db="EMBL/GenBank/DDBJ databases">
        <title>Sequencing the genomes of 1000 actinobacteria strains.</title>
        <authorList>
            <person name="Klenk H.-P."/>
        </authorList>
    </citation>
    <scope>NUCLEOTIDE SEQUENCE [LARGE SCALE GENOMIC DNA]</scope>
    <source>
        <strain evidence="1 2">DSM 44254</strain>
    </source>
</reference>
<comment type="caution">
    <text evidence="1">The sequence shown here is derived from an EMBL/GenBank/DDBJ whole genome shotgun (WGS) entry which is preliminary data.</text>
</comment>
<protein>
    <submittedName>
        <fullName evidence="1">Uncharacterized protein</fullName>
    </submittedName>
</protein>
<dbReference type="Proteomes" id="UP000272400">
    <property type="component" value="Unassembled WGS sequence"/>
</dbReference>